<organism evidence="5 6">
    <name type="scientific">Acanthopleuribacter pedis</name>
    <dbReference type="NCBI Taxonomy" id="442870"/>
    <lineage>
        <taxon>Bacteria</taxon>
        <taxon>Pseudomonadati</taxon>
        <taxon>Acidobacteriota</taxon>
        <taxon>Holophagae</taxon>
        <taxon>Acanthopleuribacterales</taxon>
        <taxon>Acanthopleuribacteraceae</taxon>
        <taxon>Acanthopleuribacter</taxon>
    </lineage>
</organism>
<evidence type="ECO:0000313" key="6">
    <source>
        <dbReference type="Proteomes" id="UP000664417"/>
    </source>
</evidence>
<keyword evidence="6" id="KW-1185">Reference proteome</keyword>
<keyword evidence="4" id="KW-0812">Transmembrane</keyword>
<dbReference type="SUPFAM" id="SSF48403">
    <property type="entry name" value="Ankyrin repeat"/>
    <property type="match status" value="1"/>
</dbReference>
<evidence type="ECO:0000313" key="5">
    <source>
        <dbReference type="EMBL" id="MBO1323452.1"/>
    </source>
</evidence>
<feature type="repeat" description="ANK" evidence="3">
    <location>
        <begin position="163"/>
        <end position="195"/>
    </location>
</feature>
<keyword evidence="4" id="KW-0472">Membrane</keyword>
<dbReference type="InterPro" id="IPR050776">
    <property type="entry name" value="Ank_Repeat/CDKN_Inhibitor"/>
</dbReference>
<gene>
    <name evidence="5" type="ORF">J3U88_33605</name>
</gene>
<dbReference type="EMBL" id="JAFREP010000069">
    <property type="protein sequence ID" value="MBO1323452.1"/>
    <property type="molecule type" value="Genomic_DNA"/>
</dbReference>
<feature type="repeat" description="ANK" evidence="3">
    <location>
        <begin position="196"/>
        <end position="228"/>
    </location>
</feature>
<keyword evidence="4" id="KW-1133">Transmembrane helix</keyword>
<feature type="transmembrane region" description="Helical" evidence="4">
    <location>
        <begin position="100"/>
        <end position="117"/>
    </location>
</feature>
<dbReference type="PROSITE" id="PS50088">
    <property type="entry name" value="ANK_REPEAT"/>
    <property type="match status" value="2"/>
</dbReference>
<dbReference type="RefSeq" id="WP_207863605.1">
    <property type="nucleotide sequence ID" value="NZ_JAFREP010000069.1"/>
</dbReference>
<dbReference type="Proteomes" id="UP000664417">
    <property type="component" value="Unassembled WGS sequence"/>
</dbReference>
<comment type="caution">
    <text evidence="5">The sequence shown here is derived from an EMBL/GenBank/DDBJ whole genome shotgun (WGS) entry which is preliminary data.</text>
</comment>
<evidence type="ECO:0000256" key="4">
    <source>
        <dbReference type="SAM" id="Phobius"/>
    </source>
</evidence>
<sequence>MTQHTSQDEPNHETLTAKQVNDLLETQSAAEVKQQCAGRLSDRDLQKVNGLIQVEHLLTDTGRALPPIPAFKLPQNYQTMPLPGEAQVIRPVWRRFQAPIALAAAVLIAVLLLPTALQDGTTTGPAYRGTAEPTIAESIEQGDLAKIQSTFADVEALRAAAVDQTPMLHYAARVGQTKIVTWIIGQGLDVNQTDQQGKTPLMIAAEHGQGDTVTALLGLGADVTAQSADGQTAAALAEAYGYEEIAAQLNQPTGKPTN</sequence>
<name>A0A8J7QC53_9BACT</name>
<dbReference type="PANTHER" id="PTHR24201:SF16">
    <property type="entry name" value="ANKYRIN-1-LIKE-RELATED"/>
    <property type="match status" value="1"/>
</dbReference>
<keyword evidence="1" id="KW-0677">Repeat</keyword>
<dbReference type="InterPro" id="IPR036770">
    <property type="entry name" value="Ankyrin_rpt-contain_sf"/>
</dbReference>
<dbReference type="Pfam" id="PF12796">
    <property type="entry name" value="Ank_2"/>
    <property type="match status" value="1"/>
</dbReference>
<dbReference type="InterPro" id="IPR002110">
    <property type="entry name" value="Ankyrin_rpt"/>
</dbReference>
<dbReference type="Gene3D" id="1.25.40.20">
    <property type="entry name" value="Ankyrin repeat-containing domain"/>
    <property type="match status" value="1"/>
</dbReference>
<evidence type="ECO:0000256" key="1">
    <source>
        <dbReference type="ARBA" id="ARBA00022737"/>
    </source>
</evidence>
<reference evidence="5" key="1">
    <citation type="submission" date="2021-03" db="EMBL/GenBank/DDBJ databases">
        <authorList>
            <person name="Wang G."/>
        </authorList>
    </citation>
    <scope>NUCLEOTIDE SEQUENCE</scope>
    <source>
        <strain evidence="5">KCTC 12899</strain>
    </source>
</reference>
<evidence type="ECO:0000256" key="2">
    <source>
        <dbReference type="ARBA" id="ARBA00023043"/>
    </source>
</evidence>
<keyword evidence="2 3" id="KW-0040">ANK repeat</keyword>
<dbReference type="SMART" id="SM00248">
    <property type="entry name" value="ANK"/>
    <property type="match status" value="2"/>
</dbReference>
<evidence type="ECO:0000256" key="3">
    <source>
        <dbReference type="PROSITE-ProRule" id="PRU00023"/>
    </source>
</evidence>
<dbReference type="PROSITE" id="PS50297">
    <property type="entry name" value="ANK_REP_REGION"/>
    <property type="match status" value="2"/>
</dbReference>
<dbReference type="AlphaFoldDB" id="A0A8J7QC53"/>
<proteinExistence type="predicted"/>
<accession>A0A8J7QC53</accession>
<protein>
    <submittedName>
        <fullName evidence="5">Ankyrin repeat domain-containing protein</fullName>
    </submittedName>
</protein>
<dbReference type="PANTHER" id="PTHR24201">
    <property type="entry name" value="ANK_REP_REGION DOMAIN-CONTAINING PROTEIN"/>
    <property type="match status" value="1"/>
</dbReference>